<comment type="caution">
    <text evidence="1">The sequence shown here is derived from an EMBL/GenBank/DDBJ whole genome shotgun (WGS) entry which is preliminary data.</text>
</comment>
<dbReference type="AlphaFoldDB" id="A0A6N6JDQ6"/>
<dbReference type="OrthoDB" id="7847979at2"/>
<dbReference type="Proteomes" id="UP000436822">
    <property type="component" value="Unassembled WGS sequence"/>
</dbReference>
<dbReference type="RefSeq" id="WP_159804276.1">
    <property type="nucleotide sequence ID" value="NZ_BLJE01000001.1"/>
</dbReference>
<protein>
    <submittedName>
        <fullName evidence="1">Uncharacterized protein</fullName>
    </submittedName>
</protein>
<gene>
    <name evidence="1" type="ORF">KIN_04060</name>
</gene>
<dbReference type="EMBL" id="BLJE01000001">
    <property type="protein sequence ID" value="GFE63332.1"/>
    <property type="molecule type" value="Genomic_DNA"/>
</dbReference>
<evidence type="ECO:0000313" key="1">
    <source>
        <dbReference type="EMBL" id="GFE63332.1"/>
    </source>
</evidence>
<sequence>MSALHKYLKKHTEALVKDVGVEAACTLTGRSKATIGRYYSDAVEHQDRYMPVDAVVALEAAASYPHLTSAMAELNGNTLSYAEKRNDTQGGVNNDVVALAERFARLMGEYHQSIQDGVITANEAKRMLSETLALQSVLVDMKLHLEDETTPARSV</sequence>
<evidence type="ECO:0000313" key="2">
    <source>
        <dbReference type="Proteomes" id="UP000436822"/>
    </source>
</evidence>
<proteinExistence type="predicted"/>
<name>A0A6N6JDQ6_9RHOB</name>
<keyword evidence="2" id="KW-1185">Reference proteome</keyword>
<accession>A0A6N6JDQ6</accession>
<organism evidence="1 2">
    <name type="scientific">Litoreibacter roseus</name>
    <dbReference type="NCBI Taxonomy" id="2601869"/>
    <lineage>
        <taxon>Bacteria</taxon>
        <taxon>Pseudomonadati</taxon>
        <taxon>Pseudomonadota</taxon>
        <taxon>Alphaproteobacteria</taxon>
        <taxon>Rhodobacterales</taxon>
        <taxon>Roseobacteraceae</taxon>
        <taxon>Litoreibacter</taxon>
    </lineage>
</organism>
<reference evidence="1 2" key="1">
    <citation type="submission" date="2019-12" db="EMBL/GenBank/DDBJ databases">
        <title>Litoreibacter badius sp. nov., a novel bacteriochlorophyll a-containing bacterium in the genus Litoreibacter.</title>
        <authorList>
            <person name="Kanamuro M."/>
            <person name="Takabe Y."/>
            <person name="Mori K."/>
            <person name="Takaichi S."/>
            <person name="Hanada S."/>
        </authorList>
    </citation>
    <scope>NUCLEOTIDE SEQUENCE [LARGE SCALE GENOMIC DNA]</scope>
    <source>
        <strain evidence="1 2">K6</strain>
    </source>
</reference>